<gene>
    <name evidence="1" type="ORF">DFR28_11077</name>
</gene>
<dbReference type="EMBL" id="QNRT01000010">
    <property type="protein sequence ID" value="RBP47114.1"/>
    <property type="molecule type" value="Genomic_DNA"/>
</dbReference>
<sequence length="165" mass="17676">MHIKQRSNRRQLLKGAGGIAIWSTPIVQSILLPAHAQTSTGAITSLTTLANWHATPDSQPIVSRGVINVQLDYTNISASSIVFPASDSDTIQVWTTPSVDDPNPVFSVSPAGSTVAINDSYSYRFTIDFSVLADTETGLAFRPRSTTLGTMSPTNARLDSVLITE</sequence>
<organism evidence="1 2">
    <name type="scientific">Arenicella xantha</name>
    <dbReference type="NCBI Taxonomy" id="644221"/>
    <lineage>
        <taxon>Bacteria</taxon>
        <taxon>Pseudomonadati</taxon>
        <taxon>Pseudomonadota</taxon>
        <taxon>Gammaproteobacteria</taxon>
        <taxon>Arenicellales</taxon>
        <taxon>Arenicellaceae</taxon>
        <taxon>Arenicella</taxon>
    </lineage>
</organism>
<dbReference type="InterPro" id="IPR006311">
    <property type="entry name" value="TAT_signal"/>
</dbReference>
<name>A0A395JEP6_9GAMM</name>
<evidence type="ECO:0000313" key="2">
    <source>
        <dbReference type="Proteomes" id="UP000253083"/>
    </source>
</evidence>
<accession>A0A395JEP6</accession>
<dbReference type="PROSITE" id="PS51318">
    <property type="entry name" value="TAT"/>
    <property type="match status" value="1"/>
</dbReference>
<dbReference type="RefSeq" id="WP_113955996.1">
    <property type="nucleotide sequence ID" value="NZ_QNRT01000010.1"/>
</dbReference>
<dbReference type="Proteomes" id="UP000253083">
    <property type="component" value="Unassembled WGS sequence"/>
</dbReference>
<protein>
    <submittedName>
        <fullName evidence="1">Uncharacterized protein</fullName>
    </submittedName>
</protein>
<keyword evidence="2" id="KW-1185">Reference proteome</keyword>
<dbReference type="AlphaFoldDB" id="A0A395JEP6"/>
<dbReference type="InParanoid" id="A0A395JEP6"/>
<evidence type="ECO:0000313" key="1">
    <source>
        <dbReference type="EMBL" id="RBP47114.1"/>
    </source>
</evidence>
<comment type="caution">
    <text evidence="1">The sequence shown here is derived from an EMBL/GenBank/DDBJ whole genome shotgun (WGS) entry which is preliminary data.</text>
</comment>
<proteinExistence type="predicted"/>
<reference evidence="1 2" key="1">
    <citation type="submission" date="2018-06" db="EMBL/GenBank/DDBJ databases">
        <title>Genomic Encyclopedia of Type Strains, Phase IV (KMG-IV): sequencing the most valuable type-strain genomes for metagenomic binning, comparative biology and taxonomic classification.</title>
        <authorList>
            <person name="Goeker M."/>
        </authorList>
    </citation>
    <scope>NUCLEOTIDE SEQUENCE [LARGE SCALE GENOMIC DNA]</scope>
    <source>
        <strain evidence="1 2">DSM 24032</strain>
    </source>
</reference>